<proteinExistence type="inferred from homology"/>
<dbReference type="PANTHER" id="PTHR32308">
    <property type="entry name" value="LYASE BETA SUBUNIT, PUTATIVE (AFU_ORTHOLOGUE AFUA_4G13030)-RELATED"/>
    <property type="match status" value="1"/>
</dbReference>
<reference evidence="8 9" key="1">
    <citation type="submission" date="2018-07" db="EMBL/GenBank/DDBJ databases">
        <title>Genomic and Epidemiologic Investigation of an Indolent Hospital Outbreak.</title>
        <authorList>
            <person name="Johnson R.C."/>
            <person name="Deming C."/>
            <person name="Conlan S."/>
            <person name="Zellmer C.J."/>
            <person name="Michelin A.V."/>
            <person name="Lee-Lin S."/>
            <person name="Thomas P.J."/>
            <person name="Park M."/>
            <person name="Weingarten R.A."/>
            <person name="Less J."/>
            <person name="Dekker J.P."/>
            <person name="Frank K.M."/>
            <person name="Musser K.A."/>
            <person name="Mcquiston J.R."/>
            <person name="Henderson D.K."/>
            <person name="Lau A.F."/>
            <person name="Palmore T.N."/>
            <person name="Segre J.A."/>
        </authorList>
    </citation>
    <scope>NUCLEOTIDE SEQUENCE [LARGE SCALE GENOMIC DNA]</scope>
    <source>
        <strain evidence="8 9">SK-CDC1_0717</strain>
    </source>
</reference>
<dbReference type="AlphaFoldDB" id="A0A430G1W4"/>
<dbReference type="SUPFAM" id="SSF51621">
    <property type="entry name" value="Phosphoenolpyruvate/pyruvate domain"/>
    <property type="match status" value="1"/>
</dbReference>
<dbReference type="GO" id="GO:0016829">
    <property type="term" value="F:lyase activity"/>
    <property type="evidence" value="ECO:0007669"/>
    <property type="project" value="UniProtKB-KW"/>
</dbReference>
<dbReference type="PIRSF" id="PIRSF015582">
    <property type="entry name" value="Cit_lyase_B"/>
    <property type="match status" value="1"/>
</dbReference>
<evidence type="ECO:0000256" key="1">
    <source>
        <dbReference type="ARBA" id="ARBA00001946"/>
    </source>
</evidence>
<protein>
    <submittedName>
        <fullName evidence="8">CoA ester lyase</fullName>
    </submittedName>
</protein>
<dbReference type="GO" id="GO:0006107">
    <property type="term" value="P:oxaloacetate metabolic process"/>
    <property type="evidence" value="ECO:0007669"/>
    <property type="project" value="TreeGrafter"/>
</dbReference>
<dbReference type="RefSeq" id="WP_126004900.1">
    <property type="nucleotide sequence ID" value="NZ_QQYZ01000013.1"/>
</dbReference>
<dbReference type="Gene3D" id="3.20.20.60">
    <property type="entry name" value="Phosphoenolpyruvate-binding domains"/>
    <property type="match status" value="1"/>
</dbReference>
<name>A0A430G1W4_9SPHN</name>
<evidence type="ECO:0000256" key="5">
    <source>
        <dbReference type="PIRSR" id="PIRSR015582-1"/>
    </source>
</evidence>
<evidence type="ECO:0000313" key="8">
    <source>
        <dbReference type="EMBL" id="RSY82044.1"/>
    </source>
</evidence>
<evidence type="ECO:0000256" key="3">
    <source>
        <dbReference type="ARBA" id="ARBA00022723"/>
    </source>
</evidence>
<dbReference type="InterPro" id="IPR005000">
    <property type="entry name" value="Aldolase/citrate-lyase_domain"/>
</dbReference>
<keyword evidence="4 6" id="KW-0460">Magnesium</keyword>
<dbReference type="GO" id="GO:0000287">
    <property type="term" value="F:magnesium ion binding"/>
    <property type="evidence" value="ECO:0007669"/>
    <property type="project" value="TreeGrafter"/>
</dbReference>
<dbReference type="InterPro" id="IPR040442">
    <property type="entry name" value="Pyrv_kinase-like_dom_sf"/>
</dbReference>
<gene>
    <name evidence="8" type="ORF">DAH66_14210</name>
</gene>
<keyword evidence="8" id="KW-0456">Lyase</keyword>
<evidence type="ECO:0000259" key="7">
    <source>
        <dbReference type="Pfam" id="PF03328"/>
    </source>
</evidence>
<feature type="binding site" evidence="5">
    <location>
        <position position="67"/>
    </location>
    <ligand>
        <name>substrate</name>
    </ligand>
</feature>
<dbReference type="InterPro" id="IPR011206">
    <property type="entry name" value="Citrate_lyase_beta/mcl1/mcl2"/>
</dbReference>
<comment type="caution">
    <text evidence="8">The sequence shown here is derived from an EMBL/GenBank/DDBJ whole genome shotgun (WGS) entry which is preliminary data.</text>
</comment>
<dbReference type="EMBL" id="QQYZ01000013">
    <property type="protein sequence ID" value="RSY82044.1"/>
    <property type="molecule type" value="Genomic_DNA"/>
</dbReference>
<evidence type="ECO:0000256" key="2">
    <source>
        <dbReference type="ARBA" id="ARBA00005568"/>
    </source>
</evidence>
<feature type="domain" description="HpcH/HpaI aldolase/citrate lyase" evidence="7">
    <location>
        <begin position="4"/>
        <end position="232"/>
    </location>
</feature>
<accession>A0A430G1W4</accession>
<dbReference type="InterPro" id="IPR015813">
    <property type="entry name" value="Pyrv/PenolPyrv_kinase-like_dom"/>
</dbReference>
<feature type="binding site" evidence="5">
    <location>
        <position position="131"/>
    </location>
    <ligand>
        <name>substrate</name>
    </ligand>
</feature>
<evidence type="ECO:0000256" key="6">
    <source>
        <dbReference type="PIRSR" id="PIRSR015582-2"/>
    </source>
</evidence>
<dbReference type="PANTHER" id="PTHR32308:SF0">
    <property type="entry name" value="HPCH_HPAI ALDOLASE_CITRATE LYASE DOMAIN-CONTAINING PROTEIN"/>
    <property type="match status" value="1"/>
</dbReference>
<feature type="binding site" evidence="6">
    <location>
        <position position="159"/>
    </location>
    <ligand>
        <name>Mg(2+)</name>
        <dbReference type="ChEBI" id="CHEBI:18420"/>
    </ligand>
</feature>
<keyword evidence="3 6" id="KW-0479">Metal-binding</keyword>
<evidence type="ECO:0000256" key="4">
    <source>
        <dbReference type="ARBA" id="ARBA00022842"/>
    </source>
</evidence>
<comment type="cofactor">
    <cofactor evidence="1">
        <name>Mg(2+)</name>
        <dbReference type="ChEBI" id="CHEBI:18420"/>
    </cofactor>
</comment>
<sequence length="298" mass="31190">MTPRSWLFIPGDSDKKLGKADGAGADALILDLEDAVAPSAKDDARTKVADFLRARAPGSRRSQLWVRINPLSSGMALDDLVAVMPGAPDGLMLPKPDGPGDVGTLSLYLDALEAQHGIAQGATRILPVATETARAPFELGNYASAGLTRLAGLTWGAEDLSTALGASTNLDASGAWAFTYRMVRSLTLMAAHAAGVPAIETLYVDYRDDEGLAASCRAARAEGFSGRIAIHPAQVDPINRGFAPSPEEIEFARKVIAAFDAAPGTGTVGVDGRMLDIPHLKQAQHLLNQASRPDRGAA</sequence>
<dbReference type="Pfam" id="PF03328">
    <property type="entry name" value="HpcH_HpaI"/>
    <property type="match status" value="1"/>
</dbReference>
<feature type="binding site" evidence="6">
    <location>
        <position position="131"/>
    </location>
    <ligand>
        <name>Mg(2+)</name>
        <dbReference type="ChEBI" id="CHEBI:18420"/>
    </ligand>
</feature>
<organism evidence="8 9">
    <name type="scientific">Sphingomonas koreensis</name>
    <dbReference type="NCBI Taxonomy" id="93064"/>
    <lineage>
        <taxon>Bacteria</taxon>
        <taxon>Pseudomonadati</taxon>
        <taxon>Pseudomonadota</taxon>
        <taxon>Alphaproteobacteria</taxon>
        <taxon>Sphingomonadales</taxon>
        <taxon>Sphingomonadaceae</taxon>
        <taxon>Sphingomonas</taxon>
    </lineage>
</organism>
<comment type="similarity">
    <text evidence="2">Belongs to the HpcH/HpaI aldolase family.</text>
</comment>
<dbReference type="Proteomes" id="UP000287746">
    <property type="component" value="Unassembled WGS sequence"/>
</dbReference>
<evidence type="ECO:0000313" key="9">
    <source>
        <dbReference type="Proteomes" id="UP000287746"/>
    </source>
</evidence>